<dbReference type="InParanoid" id="A0A1Q3BDT1"/>
<name>A0A1Q3BDT1_CEPFO</name>
<dbReference type="Proteomes" id="UP000187406">
    <property type="component" value="Unassembled WGS sequence"/>
</dbReference>
<sequence length="188" mass="22068">MKGVTNDSNILIPQKIKWSDINIPDYWFLQSNTIAHNQENTENTSLHSITQNDGGLIKIRFDKTLKTHLNSENLRENFNYLNICDEKLDKNYQFHPLRTSSSNIRSRPSNYFDTKTKLSKISNQSNILKGIYTQEHPQDLNSQHLSEPIFSTYSKMKPPSQFMMIRINKPFVINKDLIRKGFLQEKYL</sequence>
<gene>
    <name evidence="1" type="ORF">CFOL_v3_09586</name>
</gene>
<keyword evidence="2" id="KW-1185">Reference proteome</keyword>
<reference evidence="2" key="1">
    <citation type="submission" date="2016-04" db="EMBL/GenBank/DDBJ databases">
        <title>Cephalotus genome sequencing.</title>
        <authorList>
            <person name="Fukushima K."/>
            <person name="Hasebe M."/>
            <person name="Fang X."/>
        </authorList>
    </citation>
    <scope>NUCLEOTIDE SEQUENCE [LARGE SCALE GENOMIC DNA]</scope>
    <source>
        <strain evidence="2">cv. St1</strain>
    </source>
</reference>
<proteinExistence type="predicted"/>
<organism evidence="1 2">
    <name type="scientific">Cephalotus follicularis</name>
    <name type="common">Albany pitcher plant</name>
    <dbReference type="NCBI Taxonomy" id="3775"/>
    <lineage>
        <taxon>Eukaryota</taxon>
        <taxon>Viridiplantae</taxon>
        <taxon>Streptophyta</taxon>
        <taxon>Embryophyta</taxon>
        <taxon>Tracheophyta</taxon>
        <taxon>Spermatophyta</taxon>
        <taxon>Magnoliopsida</taxon>
        <taxon>eudicotyledons</taxon>
        <taxon>Gunneridae</taxon>
        <taxon>Pentapetalae</taxon>
        <taxon>rosids</taxon>
        <taxon>fabids</taxon>
        <taxon>Oxalidales</taxon>
        <taxon>Cephalotaceae</taxon>
        <taxon>Cephalotus</taxon>
    </lineage>
</organism>
<dbReference type="EMBL" id="BDDD01000452">
    <property type="protein sequence ID" value="GAV66075.1"/>
    <property type="molecule type" value="Genomic_DNA"/>
</dbReference>
<dbReference type="AlphaFoldDB" id="A0A1Q3BDT1"/>
<comment type="caution">
    <text evidence="1">The sequence shown here is derived from an EMBL/GenBank/DDBJ whole genome shotgun (WGS) entry which is preliminary data.</text>
</comment>
<evidence type="ECO:0000313" key="1">
    <source>
        <dbReference type="EMBL" id="GAV66075.1"/>
    </source>
</evidence>
<dbReference type="OrthoDB" id="1735266at2759"/>
<evidence type="ECO:0000313" key="2">
    <source>
        <dbReference type="Proteomes" id="UP000187406"/>
    </source>
</evidence>
<accession>A0A1Q3BDT1</accession>
<protein>
    <submittedName>
        <fullName evidence="1">Uncharacterized protein</fullName>
    </submittedName>
</protein>